<keyword evidence="1" id="KW-0863">Zinc-finger</keyword>
<dbReference type="InterPro" id="IPR001841">
    <property type="entry name" value="Znf_RING"/>
</dbReference>
<evidence type="ECO:0000259" key="2">
    <source>
        <dbReference type="PROSITE" id="PS50089"/>
    </source>
</evidence>
<protein>
    <recommendedName>
        <fullName evidence="2">RING-type domain-containing protein</fullName>
    </recommendedName>
</protein>
<keyword evidence="4" id="KW-1185">Reference proteome</keyword>
<dbReference type="Proteomes" id="UP001642484">
    <property type="component" value="Unassembled WGS sequence"/>
</dbReference>
<gene>
    <name evidence="3" type="ORF">CCMP2556_LOCUS9986</name>
</gene>
<organism evidence="3 4">
    <name type="scientific">Durusdinium trenchii</name>
    <dbReference type="NCBI Taxonomy" id="1381693"/>
    <lineage>
        <taxon>Eukaryota</taxon>
        <taxon>Sar</taxon>
        <taxon>Alveolata</taxon>
        <taxon>Dinophyceae</taxon>
        <taxon>Suessiales</taxon>
        <taxon>Symbiodiniaceae</taxon>
        <taxon>Durusdinium</taxon>
    </lineage>
</organism>
<evidence type="ECO:0000313" key="4">
    <source>
        <dbReference type="Proteomes" id="UP001642484"/>
    </source>
</evidence>
<dbReference type="SUPFAM" id="SSF57850">
    <property type="entry name" value="RING/U-box"/>
    <property type="match status" value="1"/>
</dbReference>
<evidence type="ECO:0000256" key="1">
    <source>
        <dbReference type="PROSITE-ProRule" id="PRU00175"/>
    </source>
</evidence>
<comment type="caution">
    <text evidence="3">The sequence shown here is derived from an EMBL/GenBank/DDBJ whole genome shotgun (WGS) entry which is preliminary data.</text>
</comment>
<sequence length="349" mass="38454">MPVRCEKVDTYWLTESSKTPVVIYELCNFTSRPCIQASRGPWLLAVHFAAVLGLDVRLTAANANKLIGLQPLSHFAPYRIGADGRDDVVAERSLGLCKYLDHVLKVTESPAPKELVSIVDDFVSVYWTGNIQRTLRSAIPSPAFEACAERSQASQDGAISDFSGRVRPGQMMLDTPSPPPKANLRLRSLQDSWMCRSLSRWEDGRDSRNRSWAPPARPALQAPLGAAPAARAHAKFFLEAVPPAEAGRDSCWLCRRRLKQTETGCVRLRTCGHELHASCFNALMSGCDKFPGVSRTACPKCGESWNRSVLCGQSRGQRDRQAMVDREQLSTLLGLGMTSKGIWGARRLG</sequence>
<feature type="domain" description="RING-type" evidence="2">
    <location>
        <begin position="251"/>
        <end position="301"/>
    </location>
</feature>
<keyword evidence="1" id="KW-0479">Metal-binding</keyword>
<dbReference type="PROSITE" id="PS50089">
    <property type="entry name" value="ZF_RING_2"/>
    <property type="match status" value="1"/>
</dbReference>
<accession>A0ABP0J781</accession>
<dbReference type="EMBL" id="CAXAMN010004603">
    <property type="protein sequence ID" value="CAK9010204.1"/>
    <property type="molecule type" value="Genomic_DNA"/>
</dbReference>
<reference evidence="3 4" key="1">
    <citation type="submission" date="2024-02" db="EMBL/GenBank/DDBJ databases">
        <authorList>
            <person name="Chen Y."/>
            <person name="Shah S."/>
            <person name="Dougan E. K."/>
            <person name="Thang M."/>
            <person name="Chan C."/>
        </authorList>
    </citation>
    <scope>NUCLEOTIDE SEQUENCE [LARGE SCALE GENOMIC DNA]</scope>
</reference>
<proteinExistence type="predicted"/>
<name>A0ABP0J781_9DINO</name>
<evidence type="ECO:0000313" key="3">
    <source>
        <dbReference type="EMBL" id="CAK9010204.1"/>
    </source>
</evidence>
<keyword evidence="1" id="KW-0862">Zinc</keyword>